<organism evidence="2 3">
    <name type="scientific">Plasmodium vivax North Korean</name>
    <dbReference type="NCBI Taxonomy" id="1035514"/>
    <lineage>
        <taxon>Eukaryota</taxon>
        <taxon>Sar</taxon>
        <taxon>Alveolata</taxon>
        <taxon>Apicomplexa</taxon>
        <taxon>Aconoidasida</taxon>
        <taxon>Haemosporida</taxon>
        <taxon>Plasmodiidae</taxon>
        <taxon>Plasmodium</taxon>
        <taxon>Plasmodium (Plasmodium)</taxon>
    </lineage>
</organism>
<evidence type="ECO:0000313" key="2">
    <source>
        <dbReference type="EMBL" id="KNA01622.1"/>
    </source>
</evidence>
<dbReference type="InterPro" id="IPR008780">
    <property type="entry name" value="Plasmodium_Vir"/>
</dbReference>
<reference evidence="2 3" key="1">
    <citation type="submission" date="2011-09" db="EMBL/GenBank/DDBJ databases">
        <title>The Genome Sequence of Plasmodium vivax North Korean.</title>
        <authorList>
            <consortium name="The Broad Institute Genome Sequencing Platform"/>
            <consortium name="The Broad Institute Genome Sequencing Center for Infectious Disease"/>
            <person name="Neafsey D."/>
            <person name="Carlton J."/>
            <person name="Barnwell J."/>
            <person name="Collins W."/>
            <person name="Escalante A."/>
            <person name="Mullikin J."/>
            <person name="Saul A."/>
            <person name="Guigo R."/>
            <person name="Camara F."/>
            <person name="Young S.K."/>
            <person name="Zeng Q."/>
            <person name="Gargeya S."/>
            <person name="Fitzgerald M."/>
            <person name="Haas B."/>
            <person name="Abouelleil A."/>
            <person name="Alvarado L."/>
            <person name="Arachchi H.M."/>
            <person name="Berlin A."/>
            <person name="Brown A."/>
            <person name="Chapman S.B."/>
            <person name="Chen Z."/>
            <person name="Dunbar C."/>
            <person name="Freedman E."/>
            <person name="Gearin G."/>
            <person name="Gellesch M."/>
            <person name="Goldberg J."/>
            <person name="Griggs A."/>
            <person name="Gujja S."/>
            <person name="Heiman D."/>
            <person name="Howarth C."/>
            <person name="Larson L."/>
            <person name="Lui A."/>
            <person name="MacDonald P.J.P."/>
            <person name="Montmayeur A."/>
            <person name="Murphy C."/>
            <person name="Neiman D."/>
            <person name="Pearson M."/>
            <person name="Priest M."/>
            <person name="Roberts A."/>
            <person name="Saif S."/>
            <person name="Shea T."/>
            <person name="Shenoy N."/>
            <person name="Sisk P."/>
            <person name="Stolte C."/>
            <person name="Sykes S."/>
            <person name="Wortman J."/>
            <person name="Nusbaum C."/>
            <person name="Birren B."/>
        </authorList>
    </citation>
    <scope>NUCLEOTIDE SEQUENCE [LARGE SCALE GENOMIC DNA]</scope>
    <source>
        <strain evidence="2 3">North Korean</strain>
    </source>
</reference>
<gene>
    <name evidence="2" type="ORF">PVNG_06011</name>
</gene>
<evidence type="ECO:0000256" key="1">
    <source>
        <dbReference type="SAM" id="MobiDB-lite"/>
    </source>
</evidence>
<evidence type="ECO:0000313" key="3">
    <source>
        <dbReference type="Proteomes" id="UP000053239"/>
    </source>
</evidence>
<dbReference type="OrthoDB" id="10474970at2759"/>
<name>A0A0J9U105_PLAVI</name>
<dbReference type="Proteomes" id="UP000053239">
    <property type="component" value="Unassembled WGS sequence"/>
</dbReference>
<dbReference type="AlphaFoldDB" id="A0A0J9U105"/>
<protein>
    <submittedName>
        <fullName evidence="2">Uncharacterized protein</fullName>
    </submittedName>
</protein>
<dbReference type="Pfam" id="PF05795">
    <property type="entry name" value="Plasmodium_Vir"/>
    <property type="match status" value="1"/>
</dbReference>
<dbReference type="EMBL" id="KQ235246">
    <property type="protein sequence ID" value="KNA01622.1"/>
    <property type="molecule type" value="Genomic_DNA"/>
</dbReference>
<feature type="region of interest" description="Disordered" evidence="1">
    <location>
        <begin position="225"/>
        <end position="246"/>
    </location>
</feature>
<proteinExistence type="predicted"/>
<feature type="compositionally biased region" description="Basic and acidic residues" evidence="1">
    <location>
        <begin position="225"/>
        <end position="245"/>
    </location>
</feature>
<accession>A0A0J9U105</accession>
<sequence>MDVIDKHKNAIGYPYEEKYLDNIMPDLRTQIPNLNKDEDIIKKYFRLLRNDGIFYAGLKNNYCKYINFWLNKEYRDKDYHKKIPKFDFFKTFISKLNYEIHKNNTTTCENYINHLDTERISKIDFLHLLYDAYNKINNLSKSKLNDTCSDIALLDKNYNTSIYDYYVSDKNLFNKIERIKGLILGIKEKYKSPCTNSLYFSTPQKLIDLQEKEALEARLEELRKQKEEAERRESEEQLKRSKSPRDSLFLQEHTPEGRIRYKIEENEPLGEESYAQNDEFQVILLTFSDLLNQHLFLVYLEEEDESIKFLVVLEDFHMEISQIFINMVVGMSDIVQWICLFRGNRTCCVISS</sequence>